<dbReference type="InterPro" id="IPR003399">
    <property type="entry name" value="Mce/MlaD"/>
</dbReference>
<evidence type="ECO:0000313" key="4">
    <source>
        <dbReference type="Proteomes" id="UP000007307"/>
    </source>
</evidence>
<keyword evidence="1" id="KW-1133">Transmembrane helix</keyword>
<feature type="transmembrane region" description="Helical" evidence="1">
    <location>
        <begin position="12"/>
        <end position="31"/>
    </location>
</feature>
<evidence type="ECO:0000313" key="3">
    <source>
        <dbReference type="EMBL" id="ACM48949.1"/>
    </source>
</evidence>
<proteinExistence type="predicted"/>
<evidence type="ECO:0000259" key="2">
    <source>
        <dbReference type="Pfam" id="PF02470"/>
    </source>
</evidence>
<feature type="domain" description="Mce/MlaD" evidence="2">
    <location>
        <begin position="44"/>
        <end position="119"/>
    </location>
</feature>
<evidence type="ECO:0000256" key="1">
    <source>
        <dbReference type="SAM" id="Phobius"/>
    </source>
</evidence>
<dbReference type="eggNOG" id="COG1463">
    <property type="taxonomic scope" value="Bacteria"/>
</dbReference>
<dbReference type="AlphaFoldDB" id="B9KHI7"/>
<reference evidence="3 4" key="1">
    <citation type="journal article" date="2009" name="BMC Genomics">
        <title>Conservation in the face of diversity: multistrain analysis of an intracellular bacterium.</title>
        <authorList>
            <person name="Dark M.J."/>
            <person name="Herndon D.R."/>
            <person name="Kappmeyer L.S."/>
            <person name="Gonzales M.P."/>
            <person name="Nordeen E."/>
            <person name="Palmer G.H."/>
            <person name="Knowles D.P. Jr."/>
            <person name="Brayton K.A."/>
        </authorList>
    </citation>
    <scope>NUCLEOTIDE SEQUENCE [LARGE SCALE GENOMIC DNA]</scope>
    <source>
        <strain evidence="3 4">Florida</strain>
    </source>
</reference>
<dbReference type="PANTHER" id="PTHR33371">
    <property type="entry name" value="INTERMEMBRANE PHOSPHOLIPID TRANSPORT SYSTEM BINDING PROTEIN MLAD-RELATED"/>
    <property type="match status" value="1"/>
</dbReference>
<dbReference type="PANTHER" id="PTHR33371:SF4">
    <property type="entry name" value="INTERMEMBRANE PHOSPHOLIPID TRANSPORT SYSTEM BINDING PROTEIN MLAD"/>
    <property type="match status" value="1"/>
</dbReference>
<keyword evidence="1" id="KW-0472">Membrane</keyword>
<protein>
    <submittedName>
        <fullName evidence="3">Conserved family protein</fullName>
    </submittedName>
</protein>
<dbReference type="EMBL" id="CP001079">
    <property type="protein sequence ID" value="ACM48949.1"/>
    <property type="molecule type" value="Genomic_DNA"/>
</dbReference>
<accession>B9KHI7</accession>
<keyword evidence="4" id="KW-1185">Reference proteome</keyword>
<dbReference type="GO" id="GO:0015914">
    <property type="term" value="P:phospholipid transport"/>
    <property type="evidence" value="ECO:0007669"/>
    <property type="project" value="InterPro"/>
</dbReference>
<dbReference type="Proteomes" id="UP000007307">
    <property type="component" value="Chromosome"/>
</dbReference>
<dbReference type="Pfam" id="PF02470">
    <property type="entry name" value="MlaD"/>
    <property type="match status" value="1"/>
</dbReference>
<sequence>MVGMSHYSITEVVVGILVSAAVVALGAHVTNRLSHEMQFYKGCHTIHAYFTDVDGLRVGSEVRVSGVNVGSVTALHLDQNNMPVVKMCVQKGVSLPVDSSATVTYADLLGKKYVDIMPGADEAAIAEGGLLRHTSTAVSLRMILEGVVNSVLKK</sequence>
<dbReference type="STRING" id="320483.AMF_055"/>
<dbReference type="KEGG" id="amf:AMF_055"/>
<name>B9KHI7_ANAMF</name>
<organism evidence="3 4">
    <name type="scientific">Anaplasma marginale (strain Florida)</name>
    <dbReference type="NCBI Taxonomy" id="320483"/>
    <lineage>
        <taxon>Bacteria</taxon>
        <taxon>Pseudomonadati</taxon>
        <taxon>Pseudomonadota</taxon>
        <taxon>Alphaproteobacteria</taxon>
        <taxon>Rickettsiales</taxon>
        <taxon>Anaplasmataceae</taxon>
        <taxon>Anaplasma</taxon>
    </lineage>
</organism>
<gene>
    <name evidence="3" type="ordered locus">AMF_055</name>
</gene>
<dbReference type="NCBIfam" id="TIGR04430">
    <property type="entry name" value="OM_asym_MlaD"/>
    <property type="match status" value="1"/>
</dbReference>
<keyword evidence="1" id="KW-0812">Transmembrane</keyword>
<dbReference type="InterPro" id="IPR030970">
    <property type="entry name" value="ABC_MlaD"/>
</dbReference>
<dbReference type="HOGENOM" id="CLU_107027_1_1_5"/>
<dbReference type="InterPro" id="IPR052336">
    <property type="entry name" value="MlaD_Phospholipid_Transporter"/>
</dbReference>